<dbReference type="InterPro" id="IPR050905">
    <property type="entry name" value="Plant_NBS-LRR"/>
</dbReference>
<dbReference type="InterPro" id="IPR002182">
    <property type="entry name" value="NB-ARC"/>
</dbReference>
<dbReference type="Pfam" id="PF00931">
    <property type="entry name" value="NB-ARC"/>
    <property type="match status" value="1"/>
</dbReference>
<protein>
    <recommendedName>
        <fullName evidence="3">NB-ARC domain-containing protein</fullName>
    </recommendedName>
</protein>
<comment type="caution">
    <text evidence="4">The sequence shown here is derived from an EMBL/GenBank/DDBJ whole genome shotgun (WGS) entry which is preliminary data.</text>
</comment>
<sequence>MEASKIFEPVIDLLWDRAIKQVIYVFCYEKNVDGLNKRVKRLGDIKARLDRERDLAKRKGDIVEPSVEEWFEVVSEFETKVEKYQKNAGHKKTRGFYYLFPYYRHKLGRQAKKMEMDASELGDECPKSDEVFHAKKVTCLGLTSSNPGYIEFDSRKSILKDIMIKLEDPTVKIIGLHGSQGMGKSFLIKEIVKKALHEKLFDKVAQIDVTINPNPLKIQEEIAYVLGLKLEGESENVRADYLRRWLKIENVNILIILDNLYERLDLDKLGIPVDDDYNLRKKIELSIRSNKQDNVSNSNQKTASVDRTQGNDNKVLKKENFLGDYKGCKILLSSHDKKVFSDVESNFNLKELDDNESLFLFEKVVGGGNQIPKEEIKNYCAGSPMRILSFATKFKKWSESVNEPTLEKFKKQGLEEWQKSVDSAEKIKYDLPKKEELRYLYLLCAQMGHPPLVMDLVKYCFGLGILEGVSSLSAARHKINKWIDDLKELNLVSYESPNIHLYMPHMVREYALSNAHKDHNVFALKDGKLDDWPDLEKCTSISICNSDIIDELPQVINCPQLKFLQIETNDPSLKIPRSFFEKMESLRVLILIGFRLSSLPCSIKCLLNLRMLCLERCTLDYNLSIVGKLKKLRILSFSGSQLKNLPDELRNLDKLQLLDISDCFELRIIPPNLISSLTCLEELYIRRSLMKRLVERETNKGQNSFLFELKNLHQLKVVDLSIPCVSMFPNNLFIDKLKNYKIEIGDFEVFPLGKFRMPNKYEELKVLALQLEDGIDVHSHKGIKLLFKTVQCLLLGKVGVQNVVNELNIDGFSNLKQLSIINNNDVKYVNSTESSNCVNLFPNLESLCLYNLMNLKMICYG</sequence>
<dbReference type="Gene3D" id="3.80.10.10">
    <property type="entry name" value="Ribonuclease Inhibitor"/>
    <property type="match status" value="1"/>
</dbReference>
<dbReference type="Gene3D" id="3.40.50.300">
    <property type="entry name" value="P-loop containing nucleotide triphosphate hydrolases"/>
    <property type="match status" value="1"/>
</dbReference>
<evidence type="ECO:0000256" key="1">
    <source>
        <dbReference type="ARBA" id="ARBA00008894"/>
    </source>
</evidence>
<feature type="domain" description="NB-ARC" evidence="3">
    <location>
        <begin position="161"/>
        <end position="300"/>
    </location>
</feature>
<dbReference type="AlphaFoldDB" id="A0AAN9NZ22"/>
<accession>A0AAN9NZ22</accession>
<dbReference type="Proteomes" id="UP001374584">
    <property type="component" value="Unassembled WGS sequence"/>
</dbReference>
<evidence type="ECO:0000313" key="4">
    <source>
        <dbReference type="EMBL" id="KAK7382049.1"/>
    </source>
</evidence>
<dbReference type="SUPFAM" id="SSF52058">
    <property type="entry name" value="L domain-like"/>
    <property type="match status" value="1"/>
</dbReference>
<dbReference type="PANTHER" id="PTHR33463">
    <property type="entry name" value="NB-ARC DOMAIN-CONTAINING PROTEIN-RELATED"/>
    <property type="match status" value="1"/>
</dbReference>
<dbReference type="InterPro" id="IPR027417">
    <property type="entry name" value="P-loop_NTPase"/>
</dbReference>
<proteinExistence type="inferred from homology"/>
<dbReference type="PANTHER" id="PTHR33463:SF196">
    <property type="entry name" value="NB-ARC DOMAIN DISEASE RESISTANCE PROTEIN"/>
    <property type="match status" value="1"/>
</dbReference>
<dbReference type="InterPro" id="IPR032675">
    <property type="entry name" value="LRR_dom_sf"/>
</dbReference>
<dbReference type="GO" id="GO:0043531">
    <property type="term" value="F:ADP binding"/>
    <property type="evidence" value="ECO:0007669"/>
    <property type="project" value="InterPro"/>
</dbReference>
<name>A0AAN9NZ22_PHACN</name>
<comment type="similarity">
    <text evidence="1">Belongs to the disease resistance NB-LRR family.</text>
</comment>
<dbReference type="SUPFAM" id="SSF52540">
    <property type="entry name" value="P-loop containing nucleoside triphosphate hydrolases"/>
    <property type="match status" value="1"/>
</dbReference>
<reference evidence="4 5" key="1">
    <citation type="submission" date="2024-01" db="EMBL/GenBank/DDBJ databases">
        <title>The genomes of 5 underutilized Papilionoideae crops provide insights into root nodulation and disease resistanc.</title>
        <authorList>
            <person name="Jiang F."/>
        </authorList>
    </citation>
    <scope>NUCLEOTIDE SEQUENCE [LARGE SCALE GENOMIC DNA]</scope>
    <source>
        <strain evidence="4">JINMINGXINNONG_FW02</strain>
        <tissue evidence="4">Leaves</tissue>
    </source>
</reference>
<keyword evidence="2" id="KW-0611">Plant defense</keyword>
<evidence type="ECO:0000313" key="5">
    <source>
        <dbReference type="Proteomes" id="UP001374584"/>
    </source>
</evidence>
<keyword evidence="5" id="KW-1185">Reference proteome</keyword>
<gene>
    <name evidence="4" type="ORF">VNO80_00709</name>
</gene>
<dbReference type="EMBL" id="JAYMYR010000001">
    <property type="protein sequence ID" value="KAK7382049.1"/>
    <property type="molecule type" value="Genomic_DNA"/>
</dbReference>
<dbReference type="PRINTS" id="PR00364">
    <property type="entry name" value="DISEASERSIST"/>
</dbReference>
<evidence type="ECO:0000259" key="3">
    <source>
        <dbReference type="Pfam" id="PF00931"/>
    </source>
</evidence>
<organism evidence="4 5">
    <name type="scientific">Phaseolus coccineus</name>
    <name type="common">Scarlet runner bean</name>
    <name type="synonym">Phaseolus multiflorus</name>
    <dbReference type="NCBI Taxonomy" id="3886"/>
    <lineage>
        <taxon>Eukaryota</taxon>
        <taxon>Viridiplantae</taxon>
        <taxon>Streptophyta</taxon>
        <taxon>Embryophyta</taxon>
        <taxon>Tracheophyta</taxon>
        <taxon>Spermatophyta</taxon>
        <taxon>Magnoliopsida</taxon>
        <taxon>eudicotyledons</taxon>
        <taxon>Gunneridae</taxon>
        <taxon>Pentapetalae</taxon>
        <taxon>rosids</taxon>
        <taxon>fabids</taxon>
        <taxon>Fabales</taxon>
        <taxon>Fabaceae</taxon>
        <taxon>Papilionoideae</taxon>
        <taxon>50 kb inversion clade</taxon>
        <taxon>NPAAA clade</taxon>
        <taxon>indigoferoid/millettioid clade</taxon>
        <taxon>Phaseoleae</taxon>
        <taxon>Phaseolus</taxon>
    </lineage>
</organism>
<evidence type="ECO:0000256" key="2">
    <source>
        <dbReference type="ARBA" id="ARBA00022821"/>
    </source>
</evidence>